<protein>
    <recommendedName>
        <fullName evidence="4">Invasion gene expression up-regulator, SirB</fullName>
    </recommendedName>
</protein>
<keyword evidence="1" id="KW-1133">Transmembrane helix</keyword>
<name>A0A1D8AY46_9BACT</name>
<organism evidence="2 3">
    <name type="scientific">Lacunisphaera limnophila</name>
    <dbReference type="NCBI Taxonomy" id="1838286"/>
    <lineage>
        <taxon>Bacteria</taxon>
        <taxon>Pseudomonadati</taxon>
        <taxon>Verrucomicrobiota</taxon>
        <taxon>Opitutia</taxon>
        <taxon>Opitutales</taxon>
        <taxon>Opitutaceae</taxon>
        <taxon>Lacunisphaera</taxon>
    </lineage>
</organism>
<evidence type="ECO:0000313" key="3">
    <source>
        <dbReference type="Proteomes" id="UP000095228"/>
    </source>
</evidence>
<dbReference type="KEGG" id="obg:Verru16b_02891"/>
<keyword evidence="1" id="KW-0472">Membrane</keyword>
<feature type="transmembrane region" description="Helical" evidence="1">
    <location>
        <begin position="68"/>
        <end position="87"/>
    </location>
</feature>
<evidence type="ECO:0008006" key="4">
    <source>
        <dbReference type="Google" id="ProtNLM"/>
    </source>
</evidence>
<dbReference type="OrthoDB" id="196781at2"/>
<feature type="transmembrane region" description="Helical" evidence="1">
    <location>
        <begin position="38"/>
        <end position="56"/>
    </location>
</feature>
<evidence type="ECO:0000256" key="1">
    <source>
        <dbReference type="SAM" id="Phobius"/>
    </source>
</evidence>
<reference evidence="2 3" key="1">
    <citation type="submission" date="2016-06" db="EMBL/GenBank/DDBJ databases">
        <title>Three novel species with peptidoglycan cell walls form the new genus Lacunisphaera gen. nov. in the family Opitutaceae of the verrucomicrobial subdivision 4.</title>
        <authorList>
            <person name="Rast P."/>
            <person name="Gloeckner I."/>
            <person name="Jogler M."/>
            <person name="Boedeker C."/>
            <person name="Jeske O."/>
            <person name="Wiegand S."/>
            <person name="Reinhardt R."/>
            <person name="Schumann P."/>
            <person name="Rohde M."/>
            <person name="Spring S."/>
            <person name="Gloeckner F.O."/>
            <person name="Jogler C."/>
        </authorList>
    </citation>
    <scope>NUCLEOTIDE SEQUENCE [LARGE SCALE GENOMIC DNA]</scope>
    <source>
        <strain evidence="2 3">IG16b</strain>
    </source>
</reference>
<gene>
    <name evidence="2" type="ORF">Verru16b_02891</name>
</gene>
<feature type="transmembrane region" description="Helical" evidence="1">
    <location>
        <begin position="6"/>
        <end position="26"/>
    </location>
</feature>
<dbReference type="STRING" id="1838286.Verru16b_02891"/>
<dbReference type="RefSeq" id="WP_069962913.1">
    <property type="nucleotide sequence ID" value="NZ_CP016094.1"/>
</dbReference>
<keyword evidence="1" id="KW-0812">Transmembrane</keyword>
<feature type="transmembrane region" description="Helical" evidence="1">
    <location>
        <begin position="94"/>
        <end position="113"/>
    </location>
</feature>
<evidence type="ECO:0000313" key="2">
    <source>
        <dbReference type="EMBL" id="AOS45802.1"/>
    </source>
</evidence>
<sequence length="118" mass="13207">MERLPYYQLLHILSLIVLTAHTFMAFANPAPENRKRTMMITGIASLLMFISGFGMLTINKIPFASTPWIWVKVACWLGVTAMAGFAYRKAHLRGVLSLVTLVLIALAITMVYFRPFAG</sequence>
<proteinExistence type="predicted"/>
<dbReference type="EMBL" id="CP016094">
    <property type="protein sequence ID" value="AOS45802.1"/>
    <property type="molecule type" value="Genomic_DNA"/>
</dbReference>
<accession>A0A1D8AY46</accession>
<dbReference type="Proteomes" id="UP000095228">
    <property type="component" value="Chromosome"/>
</dbReference>
<dbReference type="AlphaFoldDB" id="A0A1D8AY46"/>
<keyword evidence="3" id="KW-1185">Reference proteome</keyword>